<protein>
    <submittedName>
        <fullName evidence="1">Oxysterol-binding -related 1-like</fullName>
    </submittedName>
</protein>
<dbReference type="InterPro" id="IPR002110">
    <property type="entry name" value="Ankyrin_rpt"/>
</dbReference>
<dbReference type="EMBL" id="CACRXK020000615">
    <property type="protein sequence ID" value="CAB3983449.1"/>
    <property type="molecule type" value="Genomic_DNA"/>
</dbReference>
<dbReference type="OrthoDB" id="194358at2759"/>
<dbReference type="InterPro" id="IPR036770">
    <property type="entry name" value="Ankyrin_rpt-contain_sf"/>
</dbReference>
<sequence>MDKKESDSFVFGNLLRRNLESYKVNNPGFSTLAQKGDDELVEKFLSENVHITGSASEQKQSQLYIAAFWGFYDVVRTLVDGGADVNTQNAGSLWTPLHAATFQEHGK</sequence>
<dbReference type="PROSITE" id="PS50297">
    <property type="entry name" value="ANK_REP_REGION"/>
    <property type="match status" value="1"/>
</dbReference>
<evidence type="ECO:0000313" key="1">
    <source>
        <dbReference type="EMBL" id="CAB3983449.1"/>
    </source>
</evidence>
<dbReference type="Gene3D" id="1.25.40.20">
    <property type="entry name" value="Ankyrin repeat-containing domain"/>
    <property type="match status" value="1"/>
</dbReference>
<organism evidence="1 2">
    <name type="scientific">Paramuricea clavata</name>
    <name type="common">Red gorgonian</name>
    <name type="synonym">Violescent sea-whip</name>
    <dbReference type="NCBI Taxonomy" id="317549"/>
    <lineage>
        <taxon>Eukaryota</taxon>
        <taxon>Metazoa</taxon>
        <taxon>Cnidaria</taxon>
        <taxon>Anthozoa</taxon>
        <taxon>Octocorallia</taxon>
        <taxon>Malacalcyonacea</taxon>
        <taxon>Plexauridae</taxon>
        <taxon>Paramuricea</taxon>
    </lineage>
</organism>
<dbReference type="Proteomes" id="UP001152795">
    <property type="component" value="Unassembled WGS sequence"/>
</dbReference>
<dbReference type="Pfam" id="PF12796">
    <property type="entry name" value="Ank_2"/>
    <property type="match status" value="1"/>
</dbReference>
<proteinExistence type="predicted"/>
<accession>A0A6S7G3M6</accession>
<reference evidence="1" key="1">
    <citation type="submission" date="2020-04" db="EMBL/GenBank/DDBJ databases">
        <authorList>
            <person name="Alioto T."/>
            <person name="Alioto T."/>
            <person name="Gomez Garrido J."/>
        </authorList>
    </citation>
    <scope>NUCLEOTIDE SEQUENCE</scope>
    <source>
        <strain evidence="1">A484AB</strain>
    </source>
</reference>
<comment type="caution">
    <text evidence="1">The sequence shown here is derived from an EMBL/GenBank/DDBJ whole genome shotgun (WGS) entry which is preliminary data.</text>
</comment>
<feature type="non-terminal residue" evidence="1">
    <location>
        <position position="1"/>
    </location>
</feature>
<gene>
    <name evidence="1" type="ORF">PACLA_8A088989</name>
</gene>
<dbReference type="SUPFAM" id="SSF48403">
    <property type="entry name" value="Ankyrin repeat"/>
    <property type="match status" value="1"/>
</dbReference>
<evidence type="ECO:0000313" key="2">
    <source>
        <dbReference type="Proteomes" id="UP001152795"/>
    </source>
</evidence>
<dbReference type="PROSITE" id="PS50088">
    <property type="entry name" value="ANK_REPEAT"/>
    <property type="match status" value="1"/>
</dbReference>
<keyword evidence="2" id="KW-1185">Reference proteome</keyword>
<name>A0A6S7G3M6_PARCT</name>
<dbReference type="AlphaFoldDB" id="A0A6S7G3M6"/>